<keyword evidence="3" id="KW-1185">Reference proteome</keyword>
<protein>
    <submittedName>
        <fullName evidence="2">Uncharacterized protein</fullName>
    </submittedName>
</protein>
<organism evidence="2 3">
    <name type="scientific">Colletotrichum destructivum</name>
    <dbReference type="NCBI Taxonomy" id="34406"/>
    <lineage>
        <taxon>Eukaryota</taxon>
        <taxon>Fungi</taxon>
        <taxon>Dikarya</taxon>
        <taxon>Ascomycota</taxon>
        <taxon>Pezizomycotina</taxon>
        <taxon>Sordariomycetes</taxon>
        <taxon>Hypocreomycetidae</taxon>
        <taxon>Glomerellales</taxon>
        <taxon>Glomerellaceae</taxon>
        <taxon>Colletotrichum</taxon>
        <taxon>Colletotrichum destructivum species complex</taxon>
    </lineage>
</organism>
<evidence type="ECO:0000256" key="1">
    <source>
        <dbReference type="SAM" id="MobiDB-lite"/>
    </source>
</evidence>
<dbReference type="Proteomes" id="UP001322277">
    <property type="component" value="Chromosome 3"/>
</dbReference>
<feature type="compositionally biased region" description="Basic residues" evidence="1">
    <location>
        <begin position="55"/>
        <end position="66"/>
    </location>
</feature>
<dbReference type="AlphaFoldDB" id="A0AAX4IB46"/>
<proteinExistence type="predicted"/>
<dbReference type="EMBL" id="CP137307">
    <property type="protein sequence ID" value="WQF80571.1"/>
    <property type="molecule type" value="Genomic_DNA"/>
</dbReference>
<evidence type="ECO:0000313" key="2">
    <source>
        <dbReference type="EMBL" id="WQF80571.1"/>
    </source>
</evidence>
<evidence type="ECO:0000313" key="3">
    <source>
        <dbReference type="Proteomes" id="UP001322277"/>
    </source>
</evidence>
<sequence>MGARDWLTGTGTGAQICRQREPRKLLSWTAAVDGHPPEGMVMGGRVTKREEGRGRGRGVMHRRRGGRWRDAYSGSPKEPIFLCLLSPAGILRSE</sequence>
<reference evidence="3" key="1">
    <citation type="journal article" date="2023" name="bioRxiv">
        <title>Complete genome of the Medicago anthracnose fungus, Colletotrichum destructivum, reveals a mini-chromosome-like region within a core chromosome.</title>
        <authorList>
            <person name="Lapalu N."/>
            <person name="Simon A."/>
            <person name="Lu A."/>
            <person name="Plaumann P.-L."/>
            <person name="Amselem J."/>
            <person name="Pigne S."/>
            <person name="Auger A."/>
            <person name="Koch C."/>
            <person name="Dallery J.-F."/>
            <person name="O'Connell R.J."/>
        </authorList>
    </citation>
    <scope>NUCLEOTIDE SEQUENCE [LARGE SCALE GENOMIC DNA]</scope>
    <source>
        <strain evidence="3">CBS 520.97</strain>
    </source>
</reference>
<accession>A0AAX4IB46</accession>
<gene>
    <name evidence="2" type="ORF">CDEST_05585</name>
</gene>
<dbReference type="RefSeq" id="XP_062777795.1">
    <property type="nucleotide sequence ID" value="XM_062921744.1"/>
</dbReference>
<dbReference type="KEGG" id="cdet:87942088"/>
<dbReference type="GeneID" id="87942088"/>
<feature type="region of interest" description="Disordered" evidence="1">
    <location>
        <begin position="32"/>
        <end position="71"/>
    </location>
</feature>
<name>A0AAX4IB46_9PEZI</name>